<organism evidence="3">
    <name type="scientific">Hemiselmis andersenii</name>
    <name type="common">Cryptophyte alga</name>
    <dbReference type="NCBI Taxonomy" id="464988"/>
    <lineage>
        <taxon>Eukaryota</taxon>
        <taxon>Cryptophyceae</taxon>
        <taxon>Cryptomonadales</taxon>
        <taxon>Hemiselmidaceae</taxon>
        <taxon>Hemiselmis</taxon>
    </lineage>
</organism>
<dbReference type="InterPro" id="IPR016024">
    <property type="entry name" value="ARM-type_fold"/>
</dbReference>
<feature type="repeat" description="ARM" evidence="1">
    <location>
        <begin position="244"/>
        <end position="286"/>
    </location>
</feature>
<dbReference type="SUPFAM" id="SSF56112">
    <property type="entry name" value="Protein kinase-like (PK-like)"/>
    <property type="match status" value="1"/>
</dbReference>
<evidence type="ECO:0000256" key="1">
    <source>
        <dbReference type="PROSITE-ProRule" id="PRU00259"/>
    </source>
</evidence>
<dbReference type="InterPro" id="IPR008271">
    <property type="entry name" value="Ser/Thr_kinase_AS"/>
</dbReference>
<dbReference type="AlphaFoldDB" id="A0A7S1H625"/>
<dbReference type="PROSITE" id="PS50176">
    <property type="entry name" value="ARM_REPEAT"/>
    <property type="match status" value="1"/>
</dbReference>
<accession>A0A7S1H625</accession>
<dbReference type="GO" id="GO:0005524">
    <property type="term" value="F:ATP binding"/>
    <property type="evidence" value="ECO:0007669"/>
    <property type="project" value="InterPro"/>
</dbReference>
<dbReference type="InterPro" id="IPR000225">
    <property type="entry name" value="Armadillo"/>
</dbReference>
<proteinExistence type="predicted"/>
<evidence type="ECO:0000313" key="3">
    <source>
        <dbReference type="EMBL" id="CAD8970420.1"/>
    </source>
</evidence>
<dbReference type="Gene3D" id="1.25.10.10">
    <property type="entry name" value="Leucine-rich Repeat Variant"/>
    <property type="match status" value="2"/>
</dbReference>
<dbReference type="GO" id="GO:0004672">
    <property type="term" value="F:protein kinase activity"/>
    <property type="evidence" value="ECO:0007669"/>
    <property type="project" value="InterPro"/>
</dbReference>
<feature type="domain" description="Protein kinase" evidence="2">
    <location>
        <begin position="1"/>
        <end position="180"/>
    </location>
</feature>
<dbReference type="PANTHER" id="PTHR24347">
    <property type="entry name" value="SERINE/THREONINE-PROTEIN KINASE"/>
    <property type="match status" value="1"/>
</dbReference>
<dbReference type="Gene3D" id="1.10.510.10">
    <property type="entry name" value="Transferase(Phosphotransferase) domain 1"/>
    <property type="match status" value="1"/>
</dbReference>
<reference evidence="3" key="1">
    <citation type="submission" date="2021-01" db="EMBL/GenBank/DDBJ databases">
        <authorList>
            <person name="Corre E."/>
            <person name="Pelletier E."/>
            <person name="Niang G."/>
            <person name="Scheremetjew M."/>
            <person name="Finn R."/>
            <person name="Kale V."/>
            <person name="Holt S."/>
            <person name="Cochrane G."/>
            <person name="Meng A."/>
            <person name="Brown T."/>
            <person name="Cohen L."/>
        </authorList>
    </citation>
    <scope>NUCLEOTIDE SEQUENCE</scope>
    <source>
        <strain evidence="3">CCMP644</strain>
    </source>
</reference>
<dbReference type="SUPFAM" id="SSF48371">
    <property type="entry name" value="ARM repeat"/>
    <property type="match status" value="1"/>
</dbReference>
<dbReference type="Pfam" id="PF00069">
    <property type="entry name" value="Pkinase"/>
    <property type="match status" value="1"/>
</dbReference>
<dbReference type="InterPro" id="IPR011989">
    <property type="entry name" value="ARM-like"/>
</dbReference>
<dbReference type="EMBL" id="HBFX01035529">
    <property type="protein sequence ID" value="CAD8970420.1"/>
    <property type="molecule type" value="Transcribed_RNA"/>
</dbReference>
<dbReference type="InterPro" id="IPR000719">
    <property type="entry name" value="Prot_kinase_dom"/>
</dbReference>
<name>A0A7S1H625_HEMAN</name>
<dbReference type="PROSITE" id="PS00108">
    <property type="entry name" value="PROTEIN_KINASE_ST"/>
    <property type="match status" value="1"/>
</dbReference>
<protein>
    <recommendedName>
        <fullName evidence="2">Protein kinase domain-containing protein</fullName>
    </recommendedName>
</protein>
<dbReference type="InterPro" id="IPR011009">
    <property type="entry name" value="Kinase-like_dom_sf"/>
</dbReference>
<evidence type="ECO:0000259" key="2">
    <source>
        <dbReference type="PROSITE" id="PS50011"/>
    </source>
</evidence>
<gene>
    <name evidence="3" type="ORF">HAND00432_LOCUS21419</name>
</gene>
<dbReference type="SMART" id="SM00220">
    <property type="entry name" value="S_TKc"/>
    <property type="match status" value="1"/>
</dbReference>
<dbReference type="PROSITE" id="PS50011">
    <property type="entry name" value="PROTEIN_KINASE_DOM"/>
    <property type="match status" value="1"/>
</dbReference>
<sequence length="648" mass="71148">MFGRIAERRAYTEKDAAACFKQVLEAVGHMHARGIVHCDLKPENILYEDDTDRQIKLADFGFAQFMPGGSEGGEMLSKQLGTLSYTAPEILAGTGYDTKADMWSLGVILYILLSGIPPFGKRRGETDRDVKRNILKGAYRFYESHWKDVSSLAMEVVQKLIVVNPKERLSWDQALEHPWIQGNAPNTDLGGEYLVDLAQFNARRGMYKLASHALAGLVSRFAQPDAIAAISADTSSLSRILQEGSIQPLVSLAYSKSPDDRKNACNAMANLALQEEYQSKLVYEGGVRRMNQLVCKESQSNDIKFFVALALARISRNPELRAPMLTSSINADPKVNTHTALMFLSDPPPANPSRAQRQAVDALAFLCLDETLHRRMVEGNVLPALIRQSNMEQPPDFRRNALHAIVEICHVAMSRPIPAGGVTLGEINQVLNGLFGTAVAAKDDAQVGKQAMEVIGGLASTVAVLKQEALVIAMAEEGGDQPWHAAADLSPPVKLPDMQSIRNEAPPLTKTVSQQFSVIDLDPMRKHLLEGHYLLNDITGHPLPLKSASWLDKSRNTIGHELPTREPSTPGVEGMDVAFESLTLSEQTKTRLSQVHELLTRDRGQLLEVILSTSKGSRSNIPDAVQHVLNELTDVILMLSDTLHAQVV</sequence>